<dbReference type="RefSeq" id="XP_013349053.1">
    <property type="nucleotide sequence ID" value="XM_013493599.1"/>
</dbReference>
<name>A0A074ZQT2_AURSE</name>
<feature type="region of interest" description="Disordered" evidence="1">
    <location>
        <begin position="61"/>
        <end position="120"/>
    </location>
</feature>
<keyword evidence="2" id="KW-0472">Membrane</keyword>
<feature type="compositionally biased region" description="Low complexity" evidence="1">
    <location>
        <begin position="99"/>
        <end position="113"/>
    </location>
</feature>
<reference evidence="3 4" key="1">
    <citation type="journal article" date="2014" name="BMC Genomics">
        <title>Genome sequencing of four Aureobasidium pullulans varieties: biotechnological potential, stress tolerance, and description of new species.</title>
        <authorList>
            <person name="Gostin Ar C."/>
            <person name="Ohm R.A."/>
            <person name="Kogej T."/>
            <person name="Sonjak S."/>
            <person name="Turk M."/>
            <person name="Zajc J."/>
            <person name="Zalar P."/>
            <person name="Grube M."/>
            <person name="Sun H."/>
            <person name="Han J."/>
            <person name="Sharma A."/>
            <person name="Chiniquy J."/>
            <person name="Ngan C.Y."/>
            <person name="Lipzen A."/>
            <person name="Barry K."/>
            <person name="Grigoriev I.V."/>
            <person name="Gunde-Cimerman N."/>
        </authorList>
    </citation>
    <scope>NUCLEOTIDE SEQUENCE [LARGE SCALE GENOMIC DNA]</scope>
    <source>
        <strain evidence="3 4">EXF-2481</strain>
    </source>
</reference>
<feature type="compositionally biased region" description="Basic residues" evidence="1">
    <location>
        <begin position="61"/>
        <end position="70"/>
    </location>
</feature>
<evidence type="ECO:0000256" key="1">
    <source>
        <dbReference type="SAM" id="MobiDB-lite"/>
    </source>
</evidence>
<dbReference type="EMBL" id="KL584749">
    <property type="protein sequence ID" value="KER00637.1"/>
    <property type="molecule type" value="Genomic_DNA"/>
</dbReference>
<gene>
    <name evidence="3" type="ORF">AUEXF2481DRAFT_549</name>
</gene>
<evidence type="ECO:0000313" key="4">
    <source>
        <dbReference type="Proteomes" id="UP000030641"/>
    </source>
</evidence>
<dbReference type="AlphaFoldDB" id="A0A074ZQT2"/>
<proteinExistence type="predicted"/>
<keyword evidence="2" id="KW-1133">Transmembrane helix</keyword>
<dbReference type="InParanoid" id="A0A074ZQT2"/>
<evidence type="ECO:0000313" key="3">
    <source>
        <dbReference type="EMBL" id="KER00637.1"/>
    </source>
</evidence>
<dbReference type="GeneID" id="25368994"/>
<dbReference type="OrthoDB" id="3943857at2759"/>
<dbReference type="HOGENOM" id="CLU_739625_0_0_1"/>
<protein>
    <submittedName>
        <fullName evidence="3">Uncharacterized protein</fullName>
    </submittedName>
</protein>
<feature type="transmembrane region" description="Helical" evidence="2">
    <location>
        <begin position="34"/>
        <end position="56"/>
    </location>
</feature>
<keyword evidence="4" id="KW-1185">Reference proteome</keyword>
<feature type="compositionally biased region" description="Low complexity" evidence="1">
    <location>
        <begin position="71"/>
        <end position="87"/>
    </location>
</feature>
<keyword evidence="2" id="KW-0812">Transmembrane</keyword>
<accession>A0A074ZQT2</accession>
<dbReference type="Proteomes" id="UP000030641">
    <property type="component" value="Unassembled WGS sequence"/>
</dbReference>
<organism evidence="3 4">
    <name type="scientific">Aureobasidium subglaciale (strain EXF-2481)</name>
    <name type="common">Aureobasidium pullulans var. subglaciale</name>
    <dbReference type="NCBI Taxonomy" id="1043005"/>
    <lineage>
        <taxon>Eukaryota</taxon>
        <taxon>Fungi</taxon>
        <taxon>Dikarya</taxon>
        <taxon>Ascomycota</taxon>
        <taxon>Pezizomycotina</taxon>
        <taxon>Dothideomycetes</taxon>
        <taxon>Dothideomycetidae</taxon>
        <taxon>Dothideales</taxon>
        <taxon>Saccotheciaceae</taxon>
        <taxon>Aureobasidium</taxon>
    </lineage>
</organism>
<evidence type="ECO:0000256" key="2">
    <source>
        <dbReference type="SAM" id="Phobius"/>
    </source>
</evidence>
<sequence>MPVIRITAVKIYLLITATISAVCCKISYDLALTTLLAFLTPLALSTVLAFDFGSPVNEARHRLRSRRRIGRSPASTPTAAHTTPHLPSTERRSSDGEITATPRSTTTTADRSPVFIPHHPDPTIQERCCVSKETHEFQCSSLDMNSLPSAFKTMLETVQHILSYAYIEDALQSLGNLADLGSLVDEGRPKPPRLMAIGLDWHPSCVRPFLRTLLQFAGLDTRVICIKVSEQQEDSATRDGEVDILLCLKGSHWRPNATRCTTSDIIPICPLVVRDGSQDDLIGRLRGWLTEHFECLEENRIAQDSCKWPIPYFVVDGNLWSFGFAIRHGSSIELYNQMVGSMGWNNGVQKLVVVLRHVIQSTDTRYREWYYERP</sequence>
<feature type="transmembrane region" description="Helical" evidence="2">
    <location>
        <begin position="12"/>
        <end position="28"/>
    </location>
</feature>